<dbReference type="PRINTS" id="PR00068">
    <property type="entry name" value="CUZNDISMTASE"/>
</dbReference>
<keyword evidence="4" id="KW-0732">Signal</keyword>
<dbReference type="RefSeq" id="WP_093535271.1">
    <property type="nucleotide sequence ID" value="NZ_CP118898.1"/>
</dbReference>
<organism evidence="6 7">
    <name type="scientific">Stenotrophomonas rhizophila</name>
    <dbReference type="NCBI Taxonomy" id="216778"/>
    <lineage>
        <taxon>Bacteria</taxon>
        <taxon>Pseudomonadati</taxon>
        <taxon>Pseudomonadota</taxon>
        <taxon>Gammaproteobacteria</taxon>
        <taxon>Lysobacterales</taxon>
        <taxon>Lysobacteraceae</taxon>
        <taxon>Stenotrophomonas</taxon>
    </lineage>
</organism>
<comment type="cofactor">
    <cofactor evidence="2">
        <name>Cu cation</name>
        <dbReference type="ChEBI" id="CHEBI:23378"/>
    </cofactor>
    <text evidence="2">Binds 1 copper ion per subunit.</text>
</comment>
<protein>
    <recommendedName>
        <fullName evidence="2">Superoxide dismutase [Cu-Zn]</fullName>
        <ecNumber evidence="2">1.15.1.1</ecNumber>
    </recommendedName>
</protein>
<comment type="cofactor">
    <cofactor evidence="2">
        <name>Zn(2+)</name>
        <dbReference type="ChEBI" id="CHEBI:29105"/>
    </cofactor>
    <text evidence="2">Binds 1 zinc ion per subunit.</text>
</comment>
<dbReference type="InterPro" id="IPR024134">
    <property type="entry name" value="SOD_Cu/Zn_/chaperone"/>
</dbReference>
<feature type="domain" description="Superoxide dismutase copper/zinc binding" evidence="5">
    <location>
        <begin position="55"/>
        <end position="185"/>
    </location>
</feature>
<comment type="function">
    <text evidence="2">Destroys radicals which are normally produced within the cells and which are toxic to biological systems.</text>
</comment>
<evidence type="ECO:0000313" key="6">
    <source>
        <dbReference type="EMBL" id="MDQ1110360.1"/>
    </source>
</evidence>
<dbReference type="SUPFAM" id="SSF49329">
    <property type="entry name" value="Cu,Zn superoxide dismutase-like"/>
    <property type="match status" value="1"/>
</dbReference>
<dbReference type="PROSITE" id="PS00332">
    <property type="entry name" value="SOD_CU_ZN_2"/>
    <property type="match status" value="1"/>
</dbReference>
<comment type="caution">
    <text evidence="6">The sequence shown here is derived from an EMBL/GenBank/DDBJ whole genome shotgun (WGS) entry which is preliminary data.</text>
</comment>
<evidence type="ECO:0000256" key="4">
    <source>
        <dbReference type="SAM" id="SignalP"/>
    </source>
</evidence>
<dbReference type="InterPro" id="IPR036423">
    <property type="entry name" value="SOD-like_Cu/Zn_dom_sf"/>
</dbReference>
<dbReference type="PROSITE" id="PS51257">
    <property type="entry name" value="PROKAR_LIPOPROTEIN"/>
    <property type="match status" value="1"/>
</dbReference>
<dbReference type="PROSITE" id="PS00087">
    <property type="entry name" value="SOD_CU_ZN_1"/>
    <property type="match status" value="1"/>
</dbReference>
<dbReference type="PANTHER" id="PTHR10003">
    <property type="entry name" value="SUPEROXIDE DISMUTASE CU-ZN -RELATED"/>
    <property type="match status" value="1"/>
</dbReference>
<keyword evidence="2" id="KW-0479">Metal-binding</keyword>
<feature type="region of interest" description="Disordered" evidence="3">
    <location>
        <begin position="95"/>
        <end position="123"/>
    </location>
</feature>
<dbReference type="InterPro" id="IPR001424">
    <property type="entry name" value="SOD_Cu_Zn_dom"/>
</dbReference>
<comment type="catalytic activity">
    <reaction evidence="2">
        <text>2 superoxide + 2 H(+) = H2O2 + O2</text>
        <dbReference type="Rhea" id="RHEA:20696"/>
        <dbReference type="ChEBI" id="CHEBI:15378"/>
        <dbReference type="ChEBI" id="CHEBI:15379"/>
        <dbReference type="ChEBI" id="CHEBI:16240"/>
        <dbReference type="ChEBI" id="CHEBI:18421"/>
        <dbReference type="EC" id="1.15.1.1"/>
    </reaction>
</comment>
<dbReference type="Gene3D" id="2.60.40.200">
    <property type="entry name" value="Superoxide dismutase, copper/zinc binding domain"/>
    <property type="match status" value="1"/>
</dbReference>
<gene>
    <name evidence="6" type="ORF">QE424_003519</name>
</gene>
<keyword evidence="2 6" id="KW-0560">Oxidoreductase</keyword>
<evidence type="ECO:0000259" key="5">
    <source>
        <dbReference type="Pfam" id="PF00080"/>
    </source>
</evidence>
<keyword evidence="2" id="KW-0862">Zinc</keyword>
<comment type="similarity">
    <text evidence="1 2">Belongs to the Cu-Zn superoxide dismutase family.</text>
</comment>
<dbReference type="Proteomes" id="UP001226084">
    <property type="component" value="Unassembled WGS sequence"/>
</dbReference>
<dbReference type="AlphaFoldDB" id="A0AAP5EBY6"/>
<evidence type="ECO:0000256" key="2">
    <source>
        <dbReference type="RuleBase" id="RU000393"/>
    </source>
</evidence>
<reference evidence="6" key="1">
    <citation type="submission" date="2023-07" db="EMBL/GenBank/DDBJ databases">
        <title>Functional and genomic diversity of the sorghum phyllosphere microbiome.</title>
        <authorList>
            <person name="Shade A."/>
        </authorList>
    </citation>
    <scope>NUCLEOTIDE SEQUENCE</scope>
    <source>
        <strain evidence="6">SORGH_AS_0457</strain>
    </source>
</reference>
<evidence type="ECO:0000256" key="1">
    <source>
        <dbReference type="ARBA" id="ARBA00010457"/>
    </source>
</evidence>
<evidence type="ECO:0000313" key="7">
    <source>
        <dbReference type="Proteomes" id="UP001226084"/>
    </source>
</evidence>
<dbReference type="CDD" id="cd00305">
    <property type="entry name" value="Cu-Zn_Superoxide_Dismutase"/>
    <property type="match status" value="1"/>
</dbReference>
<keyword evidence="2" id="KW-0186">Copper</keyword>
<accession>A0AAP5EBY6</accession>
<name>A0AAP5EBY6_9GAMM</name>
<dbReference type="EMBL" id="JAUTAS010000001">
    <property type="protein sequence ID" value="MDQ1110360.1"/>
    <property type="molecule type" value="Genomic_DNA"/>
</dbReference>
<dbReference type="GO" id="GO:0004784">
    <property type="term" value="F:superoxide dismutase activity"/>
    <property type="evidence" value="ECO:0007669"/>
    <property type="project" value="UniProtKB-EC"/>
</dbReference>
<dbReference type="InterPro" id="IPR018152">
    <property type="entry name" value="SOD_Cu/Zn_BS"/>
</dbReference>
<sequence>MRRSHLALLIPSLLVLAACGSAPEQRSAPVPAVPVVSTAKLAEANLAPASASIVSGRLVLVPDAQGVHITGTIGGLQPLQTAAFHVHERGDCSAVDASSAGPHFNPANQPHGRNSAGAHHAGDMDNLRADAQGRVAVDVRLPAVTLGGGAATDIVGRALVVHANADDYRSQPAGNAGARIACGVIKVTR</sequence>
<dbReference type="EC" id="1.15.1.1" evidence="2"/>
<evidence type="ECO:0000256" key="3">
    <source>
        <dbReference type="SAM" id="MobiDB-lite"/>
    </source>
</evidence>
<feature type="chain" id="PRO_5043034385" description="Superoxide dismutase [Cu-Zn]" evidence="4">
    <location>
        <begin position="18"/>
        <end position="189"/>
    </location>
</feature>
<proteinExistence type="inferred from homology"/>
<feature type="signal peptide" evidence="4">
    <location>
        <begin position="1"/>
        <end position="17"/>
    </location>
</feature>
<dbReference type="GO" id="GO:0005507">
    <property type="term" value="F:copper ion binding"/>
    <property type="evidence" value="ECO:0007669"/>
    <property type="project" value="InterPro"/>
</dbReference>
<dbReference type="Pfam" id="PF00080">
    <property type="entry name" value="Sod_Cu"/>
    <property type="match status" value="1"/>
</dbReference>